<dbReference type="RefSeq" id="XP_818857.1">
    <property type="nucleotide sequence ID" value="XM_813764.1"/>
</dbReference>
<evidence type="ECO:0000313" key="4">
    <source>
        <dbReference type="Proteomes" id="UP000002296"/>
    </source>
</evidence>
<accession>Q4DWV6</accession>
<feature type="signal peptide" evidence="2">
    <location>
        <begin position="1"/>
        <end position="18"/>
    </location>
</feature>
<feature type="region of interest" description="Disordered" evidence="1">
    <location>
        <begin position="121"/>
        <end position="141"/>
    </location>
</feature>
<dbReference type="InParanoid" id="Q4DWV6"/>
<keyword evidence="2" id="KW-0732">Signal</keyword>
<dbReference type="AlphaFoldDB" id="Q4DWV6"/>
<protein>
    <recommendedName>
        <fullName evidence="5">Secreted protein</fullName>
    </recommendedName>
</protein>
<sequence length="248" mass="27123">MFLIALLCVAVGDPCGCACGPKTKLSEGKLVGTMTAACGCRSVLLGDMPRRFYVCVASGTMCRRLCGCRMKGEEWKGVRERSGQESRWVSRRGGHCPPNPAPLLSGTLSHSLQHRIRRHQHAVRQRMPTPPRVRPEGNTSAVAFRGGTPCGTAACAKPSRGARTRHRPVDAGRLRRGGHRGGVPPFLQVEGRLFLLSFLPMRGFFFLFSLRTLAVLGRGFGKPITFDGGLVLPFDLSLFPHCRFLNIL</sequence>
<evidence type="ECO:0000313" key="3">
    <source>
        <dbReference type="EMBL" id="EAN97006.1"/>
    </source>
</evidence>
<reference evidence="3 4" key="1">
    <citation type="journal article" date="2005" name="Science">
        <title>The genome sequence of Trypanosoma cruzi, etiologic agent of Chagas disease.</title>
        <authorList>
            <person name="El-Sayed N.M."/>
            <person name="Myler P.J."/>
            <person name="Bartholomeu D.C."/>
            <person name="Nilsson D."/>
            <person name="Aggarwal G."/>
            <person name="Tran A.N."/>
            <person name="Ghedin E."/>
            <person name="Worthey E.A."/>
            <person name="Delcher A.L."/>
            <person name="Blandin G."/>
            <person name="Westenberger S.J."/>
            <person name="Caler E."/>
            <person name="Cerqueira G.C."/>
            <person name="Branche C."/>
            <person name="Haas B."/>
            <person name="Anupama A."/>
            <person name="Arner E."/>
            <person name="Aslund L."/>
            <person name="Attipoe P."/>
            <person name="Bontempi E."/>
            <person name="Bringaud F."/>
            <person name="Burton P."/>
            <person name="Cadag E."/>
            <person name="Campbell D.A."/>
            <person name="Carrington M."/>
            <person name="Crabtree J."/>
            <person name="Darban H."/>
            <person name="da Silveira J.F."/>
            <person name="de Jong P."/>
            <person name="Edwards K."/>
            <person name="Englund P.T."/>
            <person name="Fazelina G."/>
            <person name="Feldblyum T."/>
            <person name="Ferella M."/>
            <person name="Frasch A.C."/>
            <person name="Gull K."/>
            <person name="Horn D."/>
            <person name="Hou L."/>
            <person name="Huang Y."/>
            <person name="Kindlund E."/>
            <person name="Klingbeil M."/>
            <person name="Kluge S."/>
            <person name="Koo H."/>
            <person name="Lacerda D."/>
            <person name="Levin M.J."/>
            <person name="Lorenzi H."/>
            <person name="Louie T."/>
            <person name="Machado C.R."/>
            <person name="McCulloch R."/>
            <person name="McKenna A."/>
            <person name="Mizuno Y."/>
            <person name="Mottram J.C."/>
            <person name="Nelson S."/>
            <person name="Ochaya S."/>
            <person name="Osoegawa K."/>
            <person name="Pai G."/>
            <person name="Parsons M."/>
            <person name="Pentony M."/>
            <person name="Pettersson U."/>
            <person name="Pop M."/>
            <person name="Ramirez J.L."/>
            <person name="Rinta J."/>
            <person name="Robertson L."/>
            <person name="Salzberg S.L."/>
            <person name="Sanchez D.O."/>
            <person name="Seyler A."/>
            <person name="Sharma R."/>
            <person name="Shetty J."/>
            <person name="Simpson A.J."/>
            <person name="Sisk E."/>
            <person name="Tammi M.T."/>
            <person name="Tarleton R."/>
            <person name="Teixeira S."/>
            <person name="Van Aken S."/>
            <person name="Vogt C."/>
            <person name="Ward P.N."/>
            <person name="Wickstead B."/>
            <person name="Wortman J."/>
            <person name="White O."/>
            <person name="Fraser C.M."/>
            <person name="Stuart K.D."/>
            <person name="Andersson B."/>
        </authorList>
    </citation>
    <scope>NUCLEOTIDE SEQUENCE [LARGE SCALE GENOMIC DNA]</scope>
    <source>
        <strain evidence="3 4">CL Brener</strain>
    </source>
</reference>
<name>Q4DWV6_TRYCC</name>
<dbReference type="KEGG" id="tcr:507875.50"/>
<evidence type="ECO:0000256" key="1">
    <source>
        <dbReference type="SAM" id="MobiDB-lite"/>
    </source>
</evidence>
<organism evidence="3 4">
    <name type="scientific">Trypanosoma cruzi (strain CL Brener)</name>
    <dbReference type="NCBI Taxonomy" id="353153"/>
    <lineage>
        <taxon>Eukaryota</taxon>
        <taxon>Discoba</taxon>
        <taxon>Euglenozoa</taxon>
        <taxon>Kinetoplastea</taxon>
        <taxon>Metakinetoplastina</taxon>
        <taxon>Trypanosomatida</taxon>
        <taxon>Trypanosomatidae</taxon>
        <taxon>Trypanosoma</taxon>
        <taxon>Schizotrypanum</taxon>
    </lineage>
</organism>
<dbReference type="EMBL" id="AAHK01000120">
    <property type="protein sequence ID" value="EAN97006.1"/>
    <property type="molecule type" value="Genomic_DNA"/>
</dbReference>
<keyword evidence="4" id="KW-1185">Reference proteome</keyword>
<feature type="chain" id="PRO_5004237731" description="Secreted protein" evidence="2">
    <location>
        <begin position="19"/>
        <end position="248"/>
    </location>
</feature>
<proteinExistence type="predicted"/>
<comment type="caution">
    <text evidence="3">The sequence shown here is derived from an EMBL/GenBank/DDBJ whole genome shotgun (WGS) entry which is preliminary data.</text>
</comment>
<dbReference type="Proteomes" id="UP000002296">
    <property type="component" value="Unassembled WGS sequence"/>
</dbReference>
<evidence type="ECO:0008006" key="5">
    <source>
        <dbReference type="Google" id="ProtNLM"/>
    </source>
</evidence>
<dbReference type="PaxDb" id="353153-Q4DWV6"/>
<gene>
    <name evidence="3" type="ORF">Tc00.1047053507875.50</name>
</gene>
<dbReference type="GeneID" id="3551199"/>
<evidence type="ECO:0000256" key="2">
    <source>
        <dbReference type="SAM" id="SignalP"/>
    </source>
</evidence>